<protein>
    <submittedName>
        <fullName evidence="1">Uncharacterized protein</fullName>
    </submittedName>
</protein>
<comment type="caution">
    <text evidence="1">The sequence shown here is derived from an EMBL/GenBank/DDBJ whole genome shotgun (WGS) entry which is preliminary data.</text>
</comment>
<organism evidence="1 2">
    <name type="scientific">Pistacia atlantica</name>
    <dbReference type="NCBI Taxonomy" id="434234"/>
    <lineage>
        <taxon>Eukaryota</taxon>
        <taxon>Viridiplantae</taxon>
        <taxon>Streptophyta</taxon>
        <taxon>Embryophyta</taxon>
        <taxon>Tracheophyta</taxon>
        <taxon>Spermatophyta</taxon>
        <taxon>Magnoliopsida</taxon>
        <taxon>eudicotyledons</taxon>
        <taxon>Gunneridae</taxon>
        <taxon>Pentapetalae</taxon>
        <taxon>rosids</taxon>
        <taxon>malvids</taxon>
        <taxon>Sapindales</taxon>
        <taxon>Anacardiaceae</taxon>
        <taxon>Pistacia</taxon>
    </lineage>
</organism>
<gene>
    <name evidence="1" type="ORF">Patl1_13022</name>
</gene>
<dbReference type="Proteomes" id="UP001164250">
    <property type="component" value="Chromosome 8"/>
</dbReference>
<sequence length="1269" mass="141353">MSKVKHLLRKLHIGGGLNEHQRLGETQPVLNPSPNPSPNPSSSTSSSGSGTMGRIGAVESAVGDRTEGESGIDYNFLEEEFQVQLALAISASDPDVREEAESAQIDTAKRMSLGCRSASVTDTDALVEFLSLPILVIQGSIIRNPFKCPSYNAVNYDEKIVDGFYDVYGITSNSVAQGKMPLLVDLQAVSLSDNFDYEVIFVNRLVDPKLQELEKRVYNVSLECRLRELGPVLSGLIQKIADIVVERMGGPVGNADEMCRRWISRRTELRNLLNTNILPLGYLDVGLSRHRALLFKVLADKISLPCMLVKGSCYTGTDDGAVNLIRIDNGCEYIIDLMGAPGTLIPAEVPSNHLQNAGLDARGFPDHTETSGVSQLALDKQTETLAVSPVLDSIPEVGSSMSEDAIYVGKQTSKDDLHLADNKQTKRFEQEFGNLFPSLRKMCDDSSSTSGKPCSAQKKKVKNVSKYVISAAKNPEFAQKLHAVLLESGASPPPDLFMDINPQDTGEGKKQRTEWFAEHQIEQEPNVIKSELSLSSVTTSDGFVLVGDKANELLPTDPTGVDTAHVNPCGVGARALHEKQTHGSPLPPATEFCQRHPENALVSDNRVMERIFDYPDFDKINPLLMEVAEWEILWEDLQIGERIGIGSYGEVYRADWNGTEVAVKKFLDQDFSGDALMQFKCEVDIMLRLRHPNVVLFMGAVTHPPHFSILTEFLPRGSLYRLLHRPNQLLDEKRRTRMAFDVAKGMNYLHTSHPTIVHRDLKSPNLLVDKNWVVKVCDFGLSRTKHHTFLSSKSTAGTPEWMAPEVLRNERANEKCDVYSFGVILWELATLRIPWKGLNPMQVVGAVGFQNRRLEIPEDVDPVVAQIICDCWQTEPHLRPSFSELMARLRRLQRLCVDRSNSTDELNEWRSSVSSNCIRAVEDTSKVRSRKGGNIPPLPETECPVPADQQPINEYQDLSTSFPFSWASGDLVEFCSRLAFEENFWGCFKRDSCGNPIAVVRMYLGWAYVGNRLLSATVEYEETGWYDGQIWVKTAEVLARDRLLGSFSVKPVLSRLKYTLVTLGASLFVCALLLMNLEGGQKGSYLAPTESGGRAIPGVYNDDSARSFEPDAFCGERATSTKRYGSDGLMAFLGSNADTLWLLGALCGGLPETTSSLAGSYFIYVQVVSGLAVGRLKMIRSRRRPAMVVATGVEKKNNNNIKETEEEDLKKRNEELDRESKKSREREEQTRVELQKVWNGCVWRRKLKKCYVHSSVNLKQRPSIWPQSK</sequence>
<reference evidence="2" key="1">
    <citation type="journal article" date="2023" name="G3 (Bethesda)">
        <title>Genome assembly and association tests identify interacting loci associated with vigor, precocity, and sex in interspecific pistachio rootstocks.</title>
        <authorList>
            <person name="Palmer W."/>
            <person name="Jacygrad E."/>
            <person name="Sagayaradj S."/>
            <person name="Cavanaugh K."/>
            <person name="Han R."/>
            <person name="Bertier L."/>
            <person name="Beede B."/>
            <person name="Kafkas S."/>
            <person name="Golino D."/>
            <person name="Preece J."/>
            <person name="Michelmore R."/>
        </authorList>
    </citation>
    <scope>NUCLEOTIDE SEQUENCE [LARGE SCALE GENOMIC DNA]</scope>
</reference>
<accession>A0ACC1AWV8</accession>
<proteinExistence type="predicted"/>
<name>A0ACC1AWV8_9ROSI</name>
<keyword evidence="2" id="KW-1185">Reference proteome</keyword>
<dbReference type="EMBL" id="CM047904">
    <property type="protein sequence ID" value="KAJ0091190.1"/>
    <property type="molecule type" value="Genomic_DNA"/>
</dbReference>
<evidence type="ECO:0000313" key="1">
    <source>
        <dbReference type="EMBL" id="KAJ0091190.1"/>
    </source>
</evidence>
<evidence type="ECO:0000313" key="2">
    <source>
        <dbReference type="Proteomes" id="UP001164250"/>
    </source>
</evidence>